<dbReference type="Proteomes" id="UP000326198">
    <property type="component" value="Unassembled WGS sequence"/>
</dbReference>
<sequence>MDTYDVSQVPEYLQQLQKQKRILQNAQSYKGQTPKWAKSRDEIIAHFMFRQMMNSSRTVDRYEIRSSFMPPAYHPSVAALGELKKALIKDLTLETHHRGWYILVRAVTPTDTMTAIMAVVEDEGGDVLMLQLYNQEKALTADGRLVKGTVMLIKEPYLKIMADGDCGLRVDHLSDIRFIPDYDQLVPSVWRGGPKGHTSADIWKITGNDYFKKASYYLAIDCYSKALDSSPTIEEDLTIRLNRALTFLKTDQFDAALHDVMLTLTNDTSSEKALFRKSQALYHLRRFQESCEVHKVLSKAYPSNIAAKSEFDRATARLEEGQSGEYPFGQLQREAIKRRPPLLDRATYIGPVSVRSAESRGRGLFTTEAVRAGDLLFCEKALAHAFYDEAGHSNNISLLMNTDKQTATMGTQAELISLIAQKLHKSPSLISTFTDLYHGSYTPVGITEVDGIPVVDTFLVERIMSLNCFGCPVSSRVSHTNSMKRDREQELETTTKRFHSCGIWPLASYINHSCDSNCRRSFIGDMMLVRATRDLPANTELTFWYKKPLDDSPRTKYLDLQHWGFQCSCIICQDIHETEKGDLMKRRQLTADSVKAFQSLSHTRKQTAAIAKVEGIISMLEKTYRRPSSEVPRLGVWNAYLSLAMVHATSSQPRKVIEFAFRTLESLGYVVEGGQLPHRPGTTLRVRRWGLMMDSLVGCWMILCRVYCDVSHDLADQAEDYARTTYRICVGEDETFGDTYSRFSDRVDGLLVGVK</sequence>
<evidence type="ECO:0000313" key="4">
    <source>
        <dbReference type="Proteomes" id="UP000326198"/>
    </source>
</evidence>
<feature type="repeat" description="TPR" evidence="1">
    <location>
        <begin position="200"/>
        <end position="233"/>
    </location>
</feature>
<dbReference type="InterPro" id="IPR053209">
    <property type="entry name" value="Gramillin-biosynth_MTr"/>
</dbReference>
<feature type="domain" description="SET" evidence="2">
    <location>
        <begin position="350"/>
        <end position="546"/>
    </location>
</feature>
<dbReference type="PROSITE" id="PS50005">
    <property type="entry name" value="TPR"/>
    <property type="match status" value="1"/>
</dbReference>
<keyword evidence="4" id="KW-1185">Reference proteome</keyword>
<dbReference type="Pfam" id="PF00856">
    <property type="entry name" value="SET"/>
    <property type="match status" value="1"/>
</dbReference>
<dbReference type="AlphaFoldDB" id="A0A5N7BHU3"/>
<dbReference type="SUPFAM" id="SSF82199">
    <property type="entry name" value="SET domain"/>
    <property type="match status" value="1"/>
</dbReference>
<protein>
    <recommendedName>
        <fullName evidence="2">SET domain-containing protein</fullName>
    </recommendedName>
</protein>
<dbReference type="Gene3D" id="1.25.40.10">
    <property type="entry name" value="Tetratricopeptide repeat domain"/>
    <property type="match status" value="1"/>
</dbReference>
<gene>
    <name evidence="3" type="ORF">BDV26DRAFT_278907</name>
</gene>
<dbReference type="InterPro" id="IPR001214">
    <property type="entry name" value="SET_dom"/>
</dbReference>
<dbReference type="InterPro" id="IPR019734">
    <property type="entry name" value="TPR_rpt"/>
</dbReference>
<dbReference type="SMART" id="SM00317">
    <property type="entry name" value="SET"/>
    <property type="match status" value="1"/>
</dbReference>
<dbReference type="PANTHER" id="PTHR47643:SF2">
    <property type="entry name" value="TPR DOMAIN PROTEIN (AFU_ORTHOLOGUE AFUA_5G12710)"/>
    <property type="match status" value="1"/>
</dbReference>
<dbReference type="InterPro" id="IPR011990">
    <property type="entry name" value="TPR-like_helical_dom_sf"/>
</dbReference>
<evidence type="ECO:0000259" key="2">
    <source>
        <dbReference type="PROSITE" id="PS50280"/>
    </source>
</evidence>
<organism evidence="3 4">
    <name type="scientific">Aspergillus bertholletiae</name>
    <dbReference type="NCBI Taxonomy" id="1226010"/>
    <lineage>
        <taxon>Eukaryota</taxon>
        <taxon>Fungi</taxon>
        <taxon>Dikarya</taxon>
        <taxon>Ascomycota</taxon>
        <taxon>Pezizomycotina</taxon>
        <taxon>Eurotiomycetes</taxon>
        <taxon>Eurotiomycetidae</taxon>
        <taxon>Eurotiales</taxon>
        <taxon>Aspergillaceae</taxon>
        <taxon>Aspergillus</taxon>
        <taxon>Aspergillus subgen. Circumdati</taxon>
    </lineage>
</organism>
<evidence type="ECO:0000256" key="1">
    <source>
        <dbReference type="PROSITE-ProRule" id="PRU00339"/>
    </source>
</evidence>
<dbReference type="PANTHER" id="PTHR47643">
    <property type="entry name" value="TPR DOMAIN PROTEIN (AFU_ORTHOLOGUE AFUA_5G12710)"/>
    <property type="match status" value="1"/>
</dbReference>
<keyword evidence="1" id="KW-0802">TPR repeat</keyword>
<proteinExistence type="predicted"/>
<dbReference type="PROSITE" id="PS50280">
    <property type="entry name" value="SET"/>
    <property type="match status" value="1"/>
</dbReference>
<dbReference type="OrthoDB" id="438641at2759"/>
<dbReference type="Gene3D" id="2.170.270.10">
    <property type="entry name" value="SET domain"/>
    <property type="match status" value="1"/>
</dbReference>
<evidence type="ECO:0000313" key="3">
    <source>
        <dbReference type="EMBL" id="KAE8381346.1"/>
    </source>
</evidence>
<reference evidence="3 4" key="1">
    <citation type="submission" date="2019-04" db="EMBL/GenBank/DDBJ databases">
        <title>Friends and foes A comparative genomics studyof 23 Aspergillus species from section Flavi.</title>
        <authorList>
            <consortium name="DOE Joint Genome Institute"/>
            <person name="Kjaerbolling I."/>
            <person name="Vesth T."/>
            <person name="Frisvad J.C."/>
            <person name="Nybo J.L."/>
            <person name="Theobald S."/>
            <person name="Kildgaard S."/>
            <person name="Isbrandt T."/>
            <person name="Kuo A."/>
            <person name="Sato A."/>
            <person name="Lyhne E.K."/>
            <person name="Kogle M.E."/>
            <person name="Wiebenga A."/>
            <person name="Kun R.S."/>
            <person name="Lubbers R.J."/>
            <person name="Makela M.R."/>
            <person name="Barry K."/>
            <person name="Chovatia M."/>
            <person name="Clum A."/>
            <person name="Daum C."/>
            <person name="Haridas S."/>
            <person name="He G."/>
            <person name="LaButti K."/>
            <person name="Lipzen A."/>
            <person name="Mondo S."/>
            <person name="Riley R."/>
            <person name="Salamov A."/>
            <person name="Simmons B.A."/>
            <person name="Magnuson J.K."/>
            <person name="Henrissat B."/>
            <person name="Mortensen U.H."/>
            <person name="Larsen T.O."/>
            <person name="Devries R.P."/>
            <person name="Grigoriev I.V."/>
            <person name="Machida M."/>
            <person name="Baker S.E."/>
            <person name="Andersen M.R."/>
        </authorList>
    </citation>
    <scope>NUCLEOTIDE SEQUENCE [LARGE SCALE GENOMIC DNA]</scope>
    <source>
        <strain evidence="3 4">IBT 29228</strain>
    </source>
</reference>
<dbReference type="SUPFAM" id="SSF48452">
    <property type="entry name" value="TPR-like"/>
    <property type="match status" value="1"/>
</dbReference>
<dbReference type="EMBL" id="ML736172">
    <property type="protein sequence ID" value="KAE8381346.1"/>
    <property type="molecule type" value="Genomic_DNA"/>
</dbReference>
<accession>A0A5N7BHU3</accession>
<name>A0A5N7BHU3_9EURO</name>
<dbReference type="InterPro" id="IPR046341">
    <property type="entry name" value="SET_dom_sf"/>
</dbReference>